<protein>
    <recommendedName>
        <fullName evidence="4">Outer membrane protein transport protein, Ompp1/FadL/TodX family</fullName>
    </recommendedName>
</protein>
<dbReference type="eggNOG" id="COG2067">
    <property type="taxonomic scope" value="Bacteria"/>
</dbReference>
<evidence type="ECO:0008006" key="4">
    <source>
        <dbReference type="Google" id="ProtNLM"/>
    </source>
</evidence>
<dbReference type="STRING" id="553175.POREN0001_0685"/>
<evidence type="ECO:0000256" key="1">
    <source>
        <dbReference type="SAM" id="SignalP"/>
    </source>
</evidence>
<keyword evidence="3" id="KW-1185">Reference proteome</keyword>
<feature type="chain" id="PRO_5002927967" description="Outer membrane protein transport protein, Ompp1/FadL/TodX family" evidence="1">
    <location>
        <begin position="20"/>
        <end position="422"/>
    </location>
</feature>
<reference evidence="2 3" key="1">
    <citation type="submission" date="2009-04" db="EMBL/GenBank/DDBJ databases">
        <authorList>
            <person name="Sebastian Y."/>
            <person name="Madupu R."/>
            <person name="Durkin A.S."/>
            <person name="Torralba M."/>
            <person name="Methe B."/>
            <person name="Sutton G.G."/>
            <person name="Strausberg R.L."/>
            <person name="Nelson K.E."/>
        </authorList>
    </citation>
    <scope>NUCLEOTIDE SEQUENCE [LARGE SCALE GENOMIC DNA]</scope>
    <source>
        <strain evidence="3">ATCC 35406 / BCRC 14492 / JCM 8526 / NCTC 13058 / HG 370</strain>
    </source>
</reference>
<dbReference type="AlphaFoldDB" id="C3JCZ8"/>
<name>C3JCZ8_POREA</name>
<dbReference type="Gene3D" id="2.40.160.60">
    <property type="entry name" value="Outer membrane protein transport protein (OMPP1/FadL/TodX)"/>
    <property type="match status" value="1"/>
</dbReference>
<organism evidence="2 3">
    <name type="scientific">Porphyromonas endodontalis (strain ATCC 35406 / DSM 24491 / JCM 8526 / CCUG 16442 / BCRC 14492 / NCTC 13058 / HG 370)</name>
    <name type="common">Bacteroides endodontalis</name>
    <dbReference type="NCBI Taxonomy" id="553175"/>
    <lineage>
        <taxon>Bacteria</taxon>
        <taxon>Pseudomonadati</taxon>
        <taxon>Bacteroidota</taxon>
        <taxon>Bacteroidia</taxon>
        <taxon>Bacteroidales</taxon>
        <taxon>Porphyromonadaceae</taxon>
        <taxon>Porphyromonas</taxon>
    </lineage>
</organism>
<dbReference type="Proteomes" id="UP000004295">
    <property type="component" value="Unassembled WGS sequence"/>
</dbReference>
<sequence>MSALLVLALTFALPHGLGAQSNSTESPYSRFGIGELSQKTAGVSRGMGNVGIALRSDRFVNPKNPASYAAVDSQTFIFDFSASAGTSWFVEGNNKDARLLGNFEYATLLFPVAPWMSVSAGIMPFSTVGYRFGASQSIDGATNRQYTTLYQGNGNISEAYLGIAFDPTKNFSFGLNGSYLFGSLTNRRTVDFNSSTAYNPTNIEILSLHGFKLDAGVQYGFAISKEHSLTLGLTYSPSLPLASSFVHRKLLSSGTSSTTYESDTITAKNAYHTPNAFGLGLAYQWSSKLLLAADVQYNMWQKALSGHPNYRARDQWQIGLGATYTPSEIARSIWQRMEYRFGLSAENSYITLPSDQVYKGYMKGGISFGLGIPMVDRRSWLDLTFDYNHLFPQQTSWVHENYFRITLGLRFNEGWFRKIRLD</sequence>
<evidence type="ECO:0000313" key="2">
    <source>
        <dbReference type="EMBL" id="EEN81900.1"/>
    </source>
</evidence>
<proteinExistence type="predicted"/>
<feature type="signal peptide" evidence="1">
    <location>
        <begin position="1"/>
        <end position="19"/>
    </location>
</feature>
<keyword evidence="1" id="KW-0732">Signal</keyword>
<accession>C3JCZ8</accession>
<dbReference type="SUPFAM" id="SSF56935">
    <property type="entry name" value="Porins"/>
    <property type="match status" value="1"/>
</dbReference>
<comment type="caution">
    <text evidence="2">The sequence shown here is derived from an EMBL/GenBank/DDBJ whole genome shotgun (WGS) entry which is preliminary data.</text>
</comment>
<evidence type="ECO:0000313" key="3">
    <source>
        <dbReference type="Proteomes" id="UP000004295"/>
    </source>
</evidence>
<gene>
    <name evidence="2" type="ORF">POREN0001_0685</name>
</gene>
<dbReference type="EMBL" id="ACNN01000036">
    <property type="protein sequence ID" value="EEN81900.1"/>
    <property type="molecule type" value="Genomic_DNA"/>
</dbReference>